<dbReference type="AlphaFoldDB" id="A0A1H3R369"/>
<keyword evidence="2" id="KW-1185">Reference proteome</keyword>
<evidence type="ECO:0000313" key="2">
    <source>
        <dbReference type="Proteomes" id="UP000198625"/>
    </source>
</evidence>
<proteinExistence type="predicted"/>
<dbReference type="InterPro" id="IPR025617">
    <property type="entry name" value="YqzL"/>
</dbReference>
<dbReference type="OrthoDB" id="1956766at2"/>
<dbReference type="Proteomes" id="UP000198625">
    <property type="component" value="Unassembled WGS sequence"/>
</dbReference>
<dbReference type="EMBL" id="FNQE01000024">
    <property type="protein sequence ID" value="SDZ20070.1"/>
    <property type="molecule type" value="Genomic_DNA"/>
</dbReference>
<dbReference type="RefSeq" id="WP_143031507.1">
    <property type="nucleotide sequence ID" value="NZ_FNQE01000024.1"/>
</dbReference>
<accession>A0A1H3R369</accession>
<evidence type="ECO:0000313" key="1">
    <source>
        <dbReference type="EMBL" id="SDZ20070.1"/>
    </source>
</evidence>
<organism evidence="1 2">
    <name type="scientific">Proteiniborus ethanoligenes</name>
    <dbReference type="NCBI Taxonomy" id="415015"/>
    <lineage>
        <taxon>Bacteria</taxon>
        <taxon>Bacillati</taxon>
        <taxon>Bacillota</taxon>
        <taxon>Clostridia</taxon>
        <taxon>Eubacteriales</taxon>
        <taxon>Proteiniborus</taxon>
    </lineage>
</organism>
<sequence>MLMNEMWQIFETTGNINAYLCYRDYSILFNKNSEEICSVTKDEKRA</sequence>
<dbReference type="STRING" id="415015.SAMN05660462_02196"/>
<name>A0A1H3R369_9FIRM</name>
<reference evidence="1 2" key="1">
    <citation type="submission" date="2016-10" db="EMBL/GenBank/DDBJ databases">
        <authorList>
            <person name="de Groot N.N."/>
        </authorList>
    </citation>
    <scope>NUCLEOTIDE SEQUENCE [LARGE SCALE GENOMIC DNA]</scope>
    <source>
        <strain evidence="1 2">DSM 21650</strain>
    </source>
</reference>
<evidence type="ECO:0008006" key="3">
    <source>
        <dbReference type="Google" id="ProtNLM"/>
    </source>
</evidence>
<gene>
    <name evidence="1" type="ORF">SAMN05660462_02196</name>
</gene>
<dbReference type="Pfam" id="PF14006">
    <property type="entry name" value="YqzL"/>
    <property type="match status" value="1"/>
</dbReference>
<protein>
    <recommendedName>
        <fullName evidence="3">YqzL-like protein</fullName>
    </recommendedName>
</protein>